<dbReference type="Pfam" id="PF07690">
    <property type="entry name" value="MFS_1"/>
    <property type="match status" value="1"/>
</dbReference>
<comment type="similarity">
    <text evidence="2">Belongs to the major facilitator superfamily. TCR/Tet family.</text>
</comment>
<evidence type="ECO:0000256" key="3">
    <source>
        <dbReference type="ARBA" id="ARBA00022692"/>
    </source>
</evidence>
<feature type="transmembrane region" description="Helical" evidence="7">
    <location>
        <begin position="366"/>
        <end position="387"/>
    </location>
</feature>
<evidence type="ECO:0000256" key="5">
    <source>
        <dbReference type="ARBA" id="ARBA00023136"/>
    </source>
</evidence>
<organism evidence="9">
    <name type="scientific">Streptomyces sp. R21</name>
    <dbReference type="NCBI Taxonomy" id="3238627"/>
    <lineage>
        <taxon>Bacteria</taxon>
        <taxon>Bacillati</taxon>
        <taxon>Actinomycetota</taxon>
        <taxon>Actinomycetes</taxon>
        <taxon>Kitasatosporales</taxon>
        <taxon>Streptomycetaceae</taxon>
        <taxon>Streptomyces</taxon>
    </lineage>
</organism>
<evidence type="ECO:0000313" key="9">
    <source>
        <dbReference type="EMBL" id="XDQ27916.1"/>
    </source>
</evidence>
<dbReference type="InterPro" id="IPR001958">
    <property type="entry name" value="Tet-R_TetA/multi-R_MdtG-like"/>
</dbReference>
<dbReference type="CDD" id="cd17321">
    <property type="entry name" value="MFS_MMR_MDR_like"/>
    <property type="match status" value="1"/>
</dbReference>
<keyword evidence="5 7" id="KW-0472">Membrane</keyword>
<dbReference type="PROSITE" id="PS00216">
    <property type="entry name" value="SUGAR_TRANSPORT_1"/>
    <property type="match status" value="1"/>
</dbReference>
<reference evidence="9" key="1">
    <citation type="submission" date="2024-07" db="EMBL/GenBank/DDBJ databases">
        <authorList>
            <person name="Yu S.T."/>
        </authorList>
    </citation>
    <scope>NUCLEOTIDE SEQUENCE</scope>
    <source>
        <strain evidence="9">R21</strain>
    </source>
</reference>
<proteinExistence type="inferred from homology"/>
<feature type="transmembrane region" description="Helical" evidence="7">
    <location>
        <begin position="484"/>
        <end position="506"/>
    </location>
</feature>
<dbReference type="PRINTS" id="PR01035">
    <property type="entry name" value="TCRTETA"/>
</dbReference>
<dbReference type="RefSeq" id="WP_369235458.1">
    <property type="nucleotide sequence ID" value="NZ_CP163435.1"/>
</dbReference>
<feature type="transmembrane region" description="Helical" evidence="7">
    <location>
        <begin position="21"/>
        <end position="44"/>
    </location>
</feature>
<dbReference type="PROSITE" id="PS50850">
    <property type="entry name" value="MFS"/>
    <property type="match status" value="1"/>
</dbReference>
<feature type="transmembrane region" description="Helical" evidence="7">
    <location>
        <begin position="408"/>
        <end position="429"/>
    </location>
</feature>
<dbReference type="InterPro" id="IPR020846">
    <property type="entry name" value="MFS_dom"/>
</dbReference>
<dbReference type="GO" id="GO:0005886">
    <property type="term" value="C:plasma membrane"/>
    <property type="evidence" value="ECO:0007669"/>
    <property type="project" value="UniProtKB-SubCell"/>
</dbReference>
<dbReference type="EMBL" id="CP163435">
    <property type="protein sequence ID" value="XDQ27916.1"/>
    <property type="molecule type" value="Genomic_DNA"/>
</dbReference>
<feature type="transmembrane region" description="Helical" evidence="7">
    <location>
        <begin position="118"/>
        <end position="140"/>
    </location>
</feature>
<evidence type="ECO:0000259" key="8">
    <source>
        <dbReference type="PROSITE" id="PS50850"/>
    </source>
</evidence>
<name>A0AB39PBE6_9ACTN</name>
<feature type="transmembrane region" description="Helical" evidence="7">
    <location>
        <begin position="239"/>
        <end position="257"/>
    </location>
</feature>
<dbReference type="InterPro" id="IPR036259">
    <property type="entry name" value="MFS_trans_sf"/>
</dbReference>
<dbReference type="InterPro" id="IPR011701">
    <property type="entry name" value="MFS"/>
</dbReference>
<feature type="transmembrane region" description="Helical" evidence="7">
    <location>
        <begin position="313"/>
        <end position="334"/>
    </location>
</feature>
<evidence type="ECO:0000256" key="7">
    <source>
        <dbReference type="SAM" id="Phobius"/>
    </source>
</evidence>
<evidence type="ECO:0000256" key="6">
    <source>
        <dbReference type="ARBA" id="ARBA00023251"/>
    </source>
</evidence>
<dbReference type="GO" id="GO:0022857">
    <property type="term" value="F:transmembrane transporter activity"/>
    <property type="evidence" value="ECO:0007669"/>
    <property type="project" value="InterPro"/>
</dbReference>
<dbReference type="PANTHER" id="PTHR42718:SF49">
    <property type="entry name" value="EXPORT PROTEIN"/>
    <property type="match status" value="1"/>
</dbReference>
<dbReference type="InterPro" id="IPR005829">
    <property type="entry name" value="Sugar_transporter_CS"/>
</dbReference>
<keyword evidence="6" id="KW-0046">Antibiotic resistance</keyword>
<dbReference type="PANTHER" id="PTHR42718">
    <property type="entry name" value="MAJOR FACILITATOR SUPERFAMILY MULTIDRUG TRANSPORTER MFSC"/>
    <property type="match status" value="1"/>
</dbReference>
<feature type="transmembrane region" description="Helical" evidence="7">
    <location>
        <begin position="147"/>
        <end position="172"/>
    </location>
</feature>
<dbReference type="AlphaFoldDB" id="A0AB39PBE6"/>
<dbReference type="SUPFAM" id="SSF103473">
    <property type="entry name" value="MFS general substrate transporter"/>
    <property type="match status" value="1"/>
</dbReference>
<feature type="transmembrane region" description="Helical" evidence="7">
    <location>
        <begin position="64"/>
        <end position="82"/>
    </location>
</feature>
<feature type="transmembrane region" description="Helical" evidence="7">
    <location>
        <begin position="89"/>
        <end position="112"/>
    </location>
</feature>
<feature type="transmembrane region" description="Helical" evidence="7">
    <location>
        <begin position="208"/>
        <end position="227"/>
    </location>
</feature>
<protein>
    <submittedName>
        <fullName evidence="9">MFS transporter</fullName>
    </submittedName>
</protein>
<accession>A0AB39PBE6</accession>
<evidence type="ECO:0000256" key="4">
    <source>
        <dbReference type="ARBA" id="ARBA00022989"/>
    </source>
</evidence>
<sequence>MTTQTETRTTAPERREDTGSLSVMIAVALASVLLPLAITAPAVAMPDLTIDLDSTVAGGQWVQNAYGVTFAACMLAAGTLADQFGRRRILAIGTVVFMAMSVVAALSTDILVLDIARALQGIGAAGVLTSGAAILAASFTGRRRTQAFGVLGTAFGAGLALGPVLGGALVGLAGWRGVFWINVLVGAVALVLMPRIKESRDPNATRVDWPGLATFSAGLFLLALGFVEGGERGWGHPATLGSLVGFVLFMAAFVVIEQRVERPMFDLSLFRNATFVVVVCQPFTITFGFVVLLNFLPPYFKGVGGYSSTESGLLLMPLMLPIFVLPLLIGKLVADRVTPRMLLTVSSLLIAVGSLWMVVLEPGQSWTTVVAPLLIFGLGVGSAFGAMDNAAVSVVPVERAGMASGIFNTMRIAGETVAVAAAGGFLSSYTRGELLDRAPQFVDQAPRLAGEATQGRVDAALATVSPARRPEALDAVAHSLTSSLHVSFIALAVLAAAGAITTFLVVKDKELADAAN</sequence>
<keyword evidence="4 7" id="KW-1133">Transmembrane helix</keyword>
<dbReference type="Gene3D" id="1.20.1250.20">
    <property type="entry name" value="MFS general substrate transporter like domains"/>
    <property type="match status" value="1"/>
</dbReference>
<evidence type="ECO:0000256" key="2">
    <source>
        <dbReference type="ARBA" id="ARBA00007520"/>
    </source>
</evidence>
<keyword evidence="3 7" id="KW-0812">Transmembrane</keyword>
<feature type="transmembrane region" description="Helical" evidence="7">
    <location>
        <begin position="178"/>
        <end position="196"/>
    </location>
</feature>
<comment type="subcellular location">
    <subcellularLocation>
        <location evidence="1">Cell membrane</location>
        <topology evidence="1">Multi-pass membrane protein</topology>
    </subcellularLocation>
</comment>
<feature type="transmembrane region" description="Helical" evidence="7">
    <location>
        <begin position="269"/>
        <end position="293"/>
    </location>
</feature>
<feature type="transmembrane region" description="Helical" evidence="7">
    <location>
        <begin position="341"/>
        <end position="360"/>
    </location>
</feature>
<dbReference type="GO" id="GO:0046677">
    <property type="term" value="P:response to antibiotic"/>
    <property type="evidence" value="ECO:0007669"/>
    <property type="project" value="UniProtKB-KW"/>
</dbReference>
<evidence type="ECO:0000256" key="1">
    <source>
        <dbReference type="ARBA" id="ARBA00004651"/>
    </source>
</evidence>
<gene>
    <name evidence="9" type="ORF">AB5J56_25870</name>
</gene>
<dbReference type="Gene3D" id="1.20.1720.10">
    <property type="entry name" value="Multidrug resistance protein D"/>
    <property type="match status" value="1"/>
</dbReference>
<feature type="domain" description="Major facilitator superfamily (MFS) profile" evidence="8">
    <location>
        <begin position="23"/>
        <end position="510"/>
    </location>
</feature>